<dbReference type="RefSeq" id="WP_201647910.1">
    <property type="nucleotide sequence ID" value="NZ_CP068053.1"/>
</dbReference>
<dbReference type="AlphaFoldDB" id="A0A974S0Z9"/>
<organism evidence="1 2">
    <name type="scientific">Peribacillus psychrosaccharolyticus</name>
    <name type="common">Bacillus psychrosaccharolyticus</name>
    <dbReference type="NCBI Taxonomy" id="1407"/>
    <lineage>
        <taxon>Bacteria</taxon>
        <taxon>Bacillati</taxon>
        <taxon>Bacillota</taxon>
        <taxon>Bacilli</taxon>
        <taxon>Bacillales</taxon>
        <taxon>Bacillaceae</taxon>
        <taxon>Peribacillus</taxon>
    </lineage>
</organism>
<evidence type="ECO:0000313" key="1">
    <source>
        <dbReference type="EMBL" id="QQT01074.1"/>
    </source>
</evidence>
<accession>A0A974S0Z9</accession>
<dbReference type="Proteomes" id="UP000595254">
    <property type="component" value="Chromosome"/>
</dbReference>
<evidence type="ECO:0000313" key="2">
    <source>
        <dbReference type="Proteomes" id="UP000595254"/>
    </source>
</evidence>
<sequence length="197" mass="22937">MLRNQMIDYVKKELTVNTLDVYKEEKEYIEKNKLVDNDIQLKVKDAALRFSDAYIERSDKESEELLAEESNDFLKQPLDYLKTHKNEFIYLESKWFELINVETISLEVDDVFGTYDVMLGLKLQKKFGPVIKTYVNSALNGESVKYNLLFSGDEGVWNFNFPLNHVEGFHEDLSIGEAFQLIYSFLFTLAEAAEEGK</sequence>
<keyword evidence="1" id="KW-0032">Aminotransferase</keyword>
<proteinExistence type="predicted"/>
<keyword evidence="1" id="KW-0808">Transferase</keyword>
<gene>
    <name evidence="1" type="ORF">I6J18_03985</name>
</gene>
<keyword evidence="2" id="KW-1185">Reference proteome</keyword>
<dbReference type="KEGG" id="ppsr:I6J18_03985"/>
<name>A0A974S0Z9_PERPY</name>
<reference evidence="1 2" key="1">
    <citation type="submission" date="2021-01" db="EMBL/GenBank/DDBJ databases">
        <title>FDA dAtabase for Regulatory Grade micrObial Sequences (FDA-ARGOS): Supporting development and validation of Infectious Disease Dx tests.</title>
        <authorList>
            <person name="Nelson B."/>
            <person name="Plummer A."/>
            <person name="Tallon L."/>
            <person name="Sadzewicz L."/>
            <person name="Zhao X."/>
            <person name="Boylan J."/>
            <person name="Ott S."/>
            <person name="Bowen H."/>
            <person name="Vavikolanu K."/>
            <person name="Mehta A."/>
            <person name="Aluvathingal J."/>
            <person name="Nadendla S."/>
            <person name="Myers T."/>
            <person name="Yan Y."/>
            <person name="Sichtig H."/>
        </authorList>
    </citation>
    <scope>NUCLEOTIDE SEQUENCE [LARGE SCALE GENOMIC DNA]</scope>
    <source>
        <strain evidence="1 2">FDAARGOS_1161</strain>
    </source>
</reference>
<protein>
    <submittedName>
        <fullName evidence="1">Branched-chain amino acid aminotransferase</fullName>
    </submittedName>
</protein>
<dbReference type="GO" id="GO:0008483">
    <property type="term" value="F:transaminase activity"/>
    <property type="evidence" value="ECO:0007669"/>
    <property type="project" value="UniProtKB-KW"/>
</dbReference>
<dbReference type="EMBL" id="CP068053">
    <property type="protein sequence ID" value="QQT01074.1"/>
    <property type="molecule type" value="Genomic_DNA"/>
</dbReference>